<evidence type="ECO:0000256" key="7">
    <source>
        <dbReference type="ARBA" id="ARBA00022840"/>
    </source>
</evidence>
<evidence type="ECO:0000256" key="2">
    <source>
        <dbReference type="ARBA" id="ARBA00012438"/>
    </source>
</evidence>
<dbReference type="EMBL" id="FNBD01000004">
    <property type="protein sequence ID" value="SDE82045.1"/>
    <property type="molecule type" value="Genomic_DNA"/>
</dbReference>
<reference evidence="13" key="1">
    <citation type="submission" date="2016-10" db="EMBL/GenBank/DDBJ databases">
        <authorList>
            <person name="Varghese N."/>
            <person name="Submissions S."/>
        </authorList>
    </citation>
    <scope>NUCLEOTIDE SEQUENCE [LARGE SCALE GENOMIC DNA]</scope>
    <source>
        <strain evidence="13">DSM 24729</strain>
    </source>
</reference>
<feature type="repeat" description="TPR" evidence="9">
    <location>
        <begin position="259"/>
        <end position="292"/>
    </location>
</feature>
<dbReference type="InterPro" id="IPR005467">
    <property type="entry name" value="His_kinase_dom"/>
</dbReference>
<dbReference type="Proteomes" id="UP000182114">
    <property type="component" value="Unassembled WGS sequence"/>
</dbReference>
<dbReference type="SMART" id="SM00388">
    <property type="entry name" value="HisKA"/>
    <property type="match status" value="1"/>
</dbReference>
<dbReference type="CDD" id="cd00082">
    <property type="entry name" value="HisKA"/>
    <property type="match status" value="1"/>
</dbReference>
<dbReference type="InterPro" id="IPR019734">
    <property type="entry name" value="TPR_rpt"/>
</dbReference>
<dbReference type="InterPro" id="IPR050351">
    <property type="entry name" value="BphY/WalK/GraS-like"/>
</dbReference>
<dbReference type="SUPFAM" id="SSF48452">
    <property type="entry name" value="TPR-like"/>
    <property type="match status" value="2"/>
</dbReference>
<dbReference type="InterPro" id="IPR036890">
    <property type="entry name" value="HATPase_C_sf"/>
</dbReference>
<evidence type="ECO:0000313" key="12">
    <source>
        <dbReference type="EMBL" id="SDE82045.1"/>
    </source>
</evidence>
<evidence type="ECO:0000256" key="9">
    <source>
        <dbReference type="PROSITE-ProRule" id="PRU00339"/>
    </source>
</evidence>
<dbReference type="Pfam" id="PF13181">
    <property type="entry name" value="TPR_8"/>
    <property type="match status" value="1"/>
</dbReference>
<evidence type="ECO:0000256" key="4">
    <source>
        <dbReference type="ARBA" id="ARBA00022679"/>
    </source>
</evidence>
<dbReference type="GO" id="GO:0005524">
    <property type="term" value="F:ATP binding"/>
    <property type="evidence" value="ECO:0007669"/>
    <property type="project" value="UniProtKB-KW"/>
</dbReference>
<dbReference type="InterPro" id="IPR003661">
    <property type="entry name" value="HisK_dim/P_dom"/>
</dbReference>
<evidence type="ECO:0000256" key="3">
    <source>
        <dbReference type="ARBA" id="ARBA00022553"/>
    </source>
</evidence>
<evidence type="ECO:0000256" key="6">
    <source>
        <dbReference type="ARBA" id="ARBA00022777"/>
    </source>
</evidence>
<keyword evidence="9" id="KW-0802">TPR repeat</keyword>
<keyword evidence="4" id="KW-0808">Transferase</keyword>
<sequence>MVAYFIIPNYIKRPFCLLIVFLFLNVTHTYTQNNKLDSLSTVLLQLQRNNNFDASNHEHINLLNAIGHEYYFKNIDSLYFYTKKAQELSRKSNYEEGTIMALIGLSHYEAYNGENDKAIQSLEKAYNLAKKIENQKLKIRALNPLGILHYDIGNHAEALKAYLKAIEIATDTNDLLNLSFIQENVAHLYLSQKDYQQSLSLYKIVQDINHQLGNDVYTAQSSSNIADLYVKLKDFENAKVYIDSSIVIFEEKEINDWLAYSYMVKGDMYLRQNRPKLALYWYDKALTLHEDLNDDRSKAQLLNSLSEAYFKLFNYVQAEENAIASLEIGTRLSLLDDSKKSNQLLYEINKKNNKADIALKYHEVFKLLSDSISRKENLNSLGILKTKLEFEKQQKDAQLANEKVKARQNIYFYMALIALAILALIIFLLRKQSKARKIFNKELRLKTKALEKREEELSGINATKDKLFSIIGHDLRGPINALASVLNMLKDDEISQEEFLEFTPKVKNDVDAISFTLNNLLSWGRTQMTGSKTEASSFDIHELVTENIKLLQETAKNKNISITNTTPMKAFVWADINQIDVVIRNLLSNAIKFSHPKSTITVNATKEGDFLKVAIKDKGVGMSPEILDQVFSSKNATLVTTYGTSNEKGTGLGLSLCKEMVNNNGGEIFVTSKLNEGSIFYFTVPLRENITK</sequence>
<proteinExistence type="predicted"/>
<evidence type="ECO:0000313" key="13">
    <source>
        <dbReference type="Proteomes" id="UP000182114"/>
    </source>
</evidence>
<dbReference type="InterPro" id="IPR036097">
    <property type="entry name" value="HisK_dim/P_sf"/>
</dbReference>
<dbReference type="SMART" id="SM00028">
    <property type="entry name" value="TPR"/>
    <property type="match status" value="6"/>
</dbReference>
<dbReference type="Gene3D" id="3.30.565.10">
    <property type="entry name" value="Histidine kinase-like ATPase, C-terminal domain"/>
    <property type="match status" value="1"/>
</dbReference>
<dbReference type="PROSITE" id="PS50109">
    <property type="entry name" value="HIS_KIN"/>
    <property type="match status" value="1"/>
</dbReference>
<name>A0A1G7G1V5_9FLAO</name>
<dbReference type="PANTHER" id="PTHR42878:SF7">
    <property type="entry name" value="SENSOR HISTIDINE KINASE GLRK"/>
    <property type="match status" value="1"/>
</dbReference>
<evidence type="ECO:0000256" key="8">
    <source>
        <dbReference type="ARBA" id="ARBA00023012"/>
    </source>
</evidence>
<dbReference type="eggNOG" id="COG2205">
    <property type="taxonomic scope" value="Bacteria"/>
</dbReference>
<dbReference type="PRINTS" id="PR00344">
    <property type="entry name" value="BCTRLSENSOR"/>
</dbReference>
<evidence type="ECO:0000256" key="1">
    <source>
        <dbReference type="ARBA" id="ARBA00000085"/>
    </source>
</evidence>
<dbReference type="AlphaFoldDB" id="A0A1G7G1V5"/>
<dbReference type="InterPro" id="IPR004358">
    <property type="entry name" value="Sig_transdc_His_kin-like_C"/>
</dbReference>
<evidence type="ECO:0000256" key="5">
    <source>
        <dbReference type="ARBA" id="ARBA00022741"/>
    </source>
</evidence>
<dbReference type="GO" id="GO:0030295">
    <property type="term" value="F:protein kinase activator activity"/>
    <property type="evidence" value="ECO:0007669"/>
    <property type="project" value="TreeGrafter"/>
</dbReference>
<evidence type="ECO:0000259" key="11">
    <source>
        <dbReference type="PROSITE" id="PS50109"/>
    </source>
</evidence>
<evidence type="ECO:0000256" key="10">
    <source>
        <dbReference type="SAM" id="Phobius"/>
    </source>
</evidence>
<keyword evidence="8" id="KW-0902">Two-component regulatory system</keyword>
<keyword evidence="3" id="KW-0597">Phosphoprotein</keyword>
<keyword evidence="10" id="KW-1133">Transmembrane helix</keyword>
<dbReference type="InterPro" id="IPR003594">
    <property type="entry name" value="HATPase_dom"/>
</dbReference>
<organism evidence="12 13">
    <name type="scientific">Cellulophaga baltica</name>
    <dbReference type="NCBI Taxonomy" id="76594"/>
    <lineage>
        <taxon>Bacteria</taxon>
        <taxon>Pseudomonadati</taxon>
        <taxon>Bacteroidota</taxon>
        <taxon>Flavobacteriia</taxon>
        <taxon>Flavobacteriales</taxon>
        <taxon>Flavobacteriaceae</taxon>
        <taxon>Cellulophaga</taxon>
    </lineage>
</organism>
<dbReference type="Gene3D" id="1.25.40.10">
    <property type="entry name" value="Tetratricopeptide repeat domain"/>
    <property type="match status" value="1"/>
</dbReference>
<keyword evidence="13" id="KW-1185">Reference proteome</keyword>
<accession>A0A1G7G1V5</accession>
<dbReference type="EC" id="2.7.13.3" evidence="2"/>
<dbReference type="eggNOG" id="COG0457">
    <property type="taxonomic scope" value="Bacteria"/>
</dbReference>
<keyword evidence="6 12" id="KW-0418">Kinase</keyword>
<dbReference type="SMART" id="SM00387">
    <property type="entry name" value="HATPase_c"/>
    <property type="match status" value="1"/>
</dbReference>
<feature type="transmembrane region" description="Helical" evidence="10">
    <location>
        <begin position="410"/>
        <end position="429"/>
    </location>
</feature>
<dbReference type="Gene3D" id="1.10.287.130">
    <property type="match status" value="1"/>
</dbReference>
<dbReference type="GO" id="GO:0000156">
    <property type="term" value="F:phosphorelay response regulator activity"/>
    <property type="evidence" value="ECO:0007669"/>
    <property type="project" value="TreeGrafter"/>
</dbReference>
<feature type="domain" description="Histidine kinase" evidence="11">
    <location>
        <begin position="470"/>
        <end position="688"/>
    </location>
</feature>
<gene>
    <name evidence="12" type="ORF">SAMN04487992_10463</name>
</gene>
<dbReference type="PANTHER" id="PTHR42878">
    <property type="entry name" value="TWO-COMPONENT HISTIDINE KINASE"/>
    <property type="match status" value="1"/>
</dbReference>
<comment type="catalytic activity">
    <reaction evidence="1">
        <text>ATP + protein L-histidine = ADP + protein N-phospho-L-histidine.</text>
        <dbReference type="EC" id="2.7.13.3"/>
    </reaction>
</comment>
<dbReference type="RefSeq" id="WP_074537999.1">
    <property type="nucleotide sequence ID" value="NZ_FNBD01000004.1"/>
</dbReference>
<keyword evidence="7" id="KW-0067">ATP-binding</keyword>
<dbReference type="SUPFAM" id="SSF47384">
    <property type="entry name" value="Homodimeric domain of signal transducing histidine kinase"/>
    <property type="match status" value="1"/>
</dbReference>
<protein>
    <recommendedName>
        <fullName evidence="2">histidine kinase</fullName>
        <ecNumber evidence="2">2.7.13.3</ecNumber>
    </recommendedName>
</protein>
<dbReference type="SUPFAM" id="SSF55874">
    <property type="entry name" value="ATPase domain of HSP90 chaperone/DNA topoisomerase II/histidine kinase"/>
    <property type="match status" value="1"/>
</dbReference>
<keyword evidence="5" id="KW-0547">Nucleotide-binding</keyword>
<feature type="repeat" description="TPR" evidence="9">
    <location>
        <begin position="139"/>
        <end position="172"/>
    </location>
</feature>
<keyword evidence="10" id="KW-0812">Transmembrane</keyword>
<dbReference type="GO" id="GO:0000155">
    <property type="term" value="F:phosphorelay sensor kinase activity"/>
    <property type="evidence" value="ECO:0007669"/>
    <property type="project" value="InterPro"/>
</dbReference>
<keyword evidence="10" id="KW-0472">Membrane</keyword>
<dbReference type="Pfam" id="PF02518">
    <property type="entry name" value="HATPase_c"/>
    <property type="match status" value="1"/>
</dbReference>
<dbReference type="Pfam" id="PF13424">
    <property type="entry name" value="TPR_12"/>
    <property type="match status" value="1"/>
</dbReference>
<dbReference type="PROSITE" id="PS50005">
    <property type="entry name" value="TPR"/>
    <property type="match status" value="2"/>
</dbReference>
<dbReference type="InterPro" id="IPR011990">
    <property type="entry name" value="TPR-like_helical_dom_sf"/>
</dbReference>
<dbReference type="GO" id="GO:0007234">
    <property type="term" value="P:osmosensory signaling via phosphorelay pathway"/>
    <property type="evidence" value="ECO:0007669"/>
    <property type="project" value="TreeGrafter"/>
</dbReference>